<dbReference type="EMBL" id="JAYGJQ010000001">
    <property type="protein sequence ID" value="MEA9355581.1"/>
    <property type="molecule type" value="Genomic_DNA"/>
</dbReference>
<proteinExistence type="predicted"/>
<dbReference type="RefSeq" id="WP_323575184.1">
    <property type="nucleotide sequence ID" value="NZ_JAYGJQ010000001.1"/>
</dbReference>
<sequence length="74" mass="8719">MSTLNTETEAVVEGPKTPRNFRTAIDIENFYRFVNDNDLRREAKIMLELIQQKVMITVKKKKKETKALNKKNLH</sequence>
<comment type="caution">
    <text evidence="1">The sequence shown here is derived from an EMBL/GenBank/DDBJ whole genome shotgun (WGS) entry which is preliminary data.</text>
</comment>
<dbReference type="Proteomes" id="UP001302274">
    <property type="component" value="Unassembled WGS sequence"/>
</dbReference>
<gene>
    <name evidence="1" type="ORF">SHI21_05195</name>
</gene>
<name>A0ABU5VRB4_9BACT</name>
<evidence type="ECO:0000313" key="1">
    <source>
        <dbReference type="EMBL" id="MEA9355581.1"/>
    </source>
</evidence>
<organism evidence="1 2">
    <name type="scientific">Bacteriovorax antarcticus</name>
    <dbReference type="NCBI Taxonomy" id="3088717"/>
    <lineage>
        <taxon>Bacteria</taxon>
        <taxon>Pseudomonadati</taxon>
        <taxon>Bdellovibrionota</taxon>
        <taxon>Bacteriovoracia</taxon>
        <taxon>Bacteriovoracales</taxon>
        <taxon>Bacteriovoracaceae</taxon>
        <taxon>Bacteriovorax</taxon>
    </lineage>
</organism>
<accession>A0ABU5VRB4</accession>
<reference evidence="1 2" key="1">
    <citation type="submission" date="2023-11" db="EMBL/GenBank/DDBJ databases">
        <title>A Novel Polar Bacteriovorax (B. antarcticus) Isolated from the Biocrust in Antarctica.</title>
        <authorList>
            <person name="Mun W."/>
            <person name="Choi S.Y."/>
            <person name="Mitchell R.J."/>
        </authorList>
    </citation>
    <scope>NUCLEOTIDE SEQUENCE [LARGE SCALE GENOMIC DNA]</scope>
    <source>
        <strain evidence="1 2">PP10</strain>
    </source>
</reference>
<protein>
    <submittedName>
        <fullName evidence="1">Uncharacterized protein</fullName>
    </submittedName>
</protein>
<keyword evidence="2" id="KW-1185">Reference proteome</keyword>
<evidence type="ECO:0000313" key="2">
    <source>
        <dbReference type="Proteomes" id="UP001302274"/>
    </source>
</evidence>